<dbReference type="EMBL" id="VBAN01000417">
    <property type="protein sequence ID" value="TMI78460.1"/>
    <property type="molecule type" value="Genomic_DNA"/>
</dbReference>
<dbReference type="Gene3D" id="3.40.50.720">
    <property type="entry name" value="NAD(P)-binding Rossmann-like Domain"/>
    <property type="match status" value="1"/>
</dbReference>
<comment type="similarity">
    <text evidence="1">Belongs to the short-chain dehydrogenases/reductases (SDR) family.</text>
</comment>
<sequence>MDYARLFRLDGKTALVIGAGSGIGQSAARALAAHGASVVCADLNEAGARTTAGLIGKAGGNASAERVDIAKEDEVRRLFAAAGSGRASLDVVVTTPSINVRKPV</sequence>
<dbReference type="Proteomes" id="UP000318093">
    <property type="component" value="Unassembled WGS sequence"/>
</dbReference>
<reference evidence="3 4" key="1">
    <citation type="journal article" date="2019" name="Nat. Microbiol.">
        <title>Mediterranean grassland soil C-N compound turnover is dependent on rainfall and depth, and is mediated by genomically divergent microorganisms.</title>
        <authorList>
            <person name="Diamond S."/>
            <person name="Andeer P.F."/>
            <person name="Li Z."/>
            <person name="Crits-Christoph A."/>
            <person name="Burstein D."/>
            <person name="Anantharaman K."/>
            <person name="Lane K.R."/>
            <person name="Thomas B.C."/>
            <person name="Pan C."/>
            <person name="Northen T.R."/>
            <person name="Banfield J.F."/>
        </authorList>
    </citation>
    <scope>NUCLEOTIDE SEQUENCE [LARGE SCALE GENOMIC DNA]</scope>
    <source>
        <strain evidence="3">NP_6</strain>
    </source>
</reference>
<organism evidence="3 4">
    <name type="scientific">Candidatus Segetimicrobium genomatis</name>
    <dbReference type="NCBI Taxonomy" id="2569760"/>
    <lineage>
        <taxon>Bacteria</taxon>
        <taxon>Bacillati</taxon>
        <taxon>Candidatus Sysuimicrobiota</taxon>
        <taxon>Candidatus Sysuimicrobiia</taxon>
        <taxon>Candidatus Sysuimicrobiales</taxon>
        <taxon>Candidatus Segetimicrobiaceae</taxon>
        <taxon>Candidatus Segetimicrobium</taxon>
    </lineage>
</organism>
<dbReference type="InterPro" id="IPR036291">
    <property type="entry name" value="NAD(P)-bd_dom_sf"/>
</dbReference>
<dbReference type="Pfam" id="PF00106">
    <property type="entry name" value="adh_short"/>
    <property type="match status" value="1"/>
</dbReference>
<keyword evidence="2" id="KW-0560">Oxidoreductase</keyword>
<dbReference type="GO" id="GO:0016491">
    <property type="term" value="F:oxidoreductase activity"/>
    <property type="evidence" value="ECO:0007669"/>
    <property type="project" value="UniProtKB-KW"/>
</dbReference>
<evidence type="ECO:0000256" key="2">
    <source>
        <dbReference type="ARBA" id="ARBA00023002"/>
    </source>
</evidence>
<dbReference type="PANTHER" id="PTHR43669">
    <property type="entry name" value="5-KETO-D-GLUCONATE 5-REDUCTASE"/>
    <property type="match status" value="1"/>
</dbReference>
<gene>
    <name evidence="3" type="ORF">E6H03_12050</name>
</gene>
<comment type="caution">
    <text evidence="3">The sequence shown here is derived from an EMBL/GenBank/DDBJ whole genome shotgun (WGS) entry which is preliminary data.</text>
</comment>
<dbReference type="SUPFAM" id="SSF51735">
    <property type="entry name" value="NAD(P)-binding Rossmann-fold domains"/>
    <property type="match status" value="1"/>
</dbReference>
<feature type="non-terminal residue" evidence="3">
    <location>
        <position position="104"/>
    </location>
</feature>
<evidence type="ECO:0000256" key="1">
    <source>
        <dbReference type="ARBA" id="ARBA00006484"/>
    </source>
</evidence>
<accession>A0A537J4H3</accession>
<evidence type="ECO:0000313" key="3">
    <source>
        <dbReference type="EMBL" id="TMI78460.1"/>
    </source>
</evidence>
<name>A0A537J4H3_9BACT</name>
<dbReference type="InterPro" id="IPR002347">
    <property type="entry name" value="SDR_fam"/>
</dbReference>
<evidence type="ECO:0000313" key="4">
    <source>
        <dbReference type="Proteomes" id="UP000318093"/>
    </source>
</evidence>
<dbReference type="PANTHER" id="PTHR43669:SF14">
    <property type="entry name" value="OXIDOREDUCTASE"/>
    <property type="match status" value="1"/>
</dbReference>
<dbReference type="AlphaFoldDB" id="A0A537J4H3"/>
<protein>
    <submittedName>
        <fullName evidence="3">SDR family NAD(P)-dependent oxidoreductase</fullName>
    </submittedName>
</protein>
<proteinExistence type="inferred from homology"/>